<evidence type="ECO:0000256" key="10">
    <source>
        <dbReference type="ARBA" id="ARBA00022989"/>
    </source>
</evidence>
<keyword evidence="6" id="KW-0479">Metal-binding</keyword>
<dbReference type="Pfam" id="PF03372">
    <property type="entry name" value="Exo_endo_phos"/>
    <property type="match status" value="1"/>
</dbReference>
<evidence type="ECO:0000256" key="12">
    <source>
        <dbReference type="ARBA" id="ARBA00023136"/>
    </source>
</evidence>
<evidence type="ECO:0000256" key="2">
    <source>
        <dbReference type="ARBA" id="ARBA00004760"/>
    </source>
</evidence>
<comment type="pathway">
    <text evidence="2">Lipid metabolism; sphingolipid metabolism.</text>
</comment>
<protein>
    <recommendedName>
        <fullName evidence="15">Endonuclease/exonuclease/phosphatase domain-containing protein</fullName>
    </recommendedName>
</protein>
<dbReference type="GO" id="GO:0016020">
    <property type="term" value="C:membrane"/>
    <property type="evidence" value="ECO:0007669"/>
    <property type="project" value="UniProtKB-SubCell"/>
</dbReference>
<evidence type="ECO:0000256" key="6">
    <source>
        <dbReference type="ARBA" id="ARBA00022723"/>
    </source>
</evidence>
<proteinExistence type="inferred from homology"/>
<evidence type="ECO:0000256" key="11">
    <source>
        <dbReference type="ARBA" id="ARBA00023098"/>
    </source>
</evidence>
<accession>A0A8J4F2R1</accession>
<evidence type="ECO:0000313" key="16">
    <source>
        <dbReference type="EMBL" id="GIL58636.1"/>
    </source>
</evidence>
<dbReference type="AlphaFoldDB" id="A0A8J4F2R1"/>
<comment type="subcellular location">
    <subcellularLocation>
        <location evidence="1">Membrane</location>
        <topology evidence="1">Multi-pass membrane protein</topology>
    </subcellularLocation>
</comment>
<reference evidence="16" key="1">
    <citation type="journal article" date="2021" name="Proc. Natl. Acad. Sci. U.S.A.">
        <title>Three genomes in the algal genus Volvox reveal the fate of a haploid sex-determining region after a transition to homothallism.</title>
        <authorList>
            <person name="Yamamoto K."/>
            <person name="Hamaji T."/>
            <person name="Kawai-Toyooka H."/>
            <person name="Matsuzaki R."/>
            <person name="Takahashi F."/>
            <person name="Nishimura Y."/>
            <person name="Kawachi M."/>
            <person name="Noguchi H."/>
            <person name="Minakuchi Y."/>
            <person name="Umen J.G."/>
            <person name="Toyoda A."/>
            <person name="Nozaki H."/>
        </authorList>
    </citation>
    <scope>NUCLEOTIDE SEQUENCE</scope>
    <source>
        <strain evidence="16">NIES-3780</strain>
    </source>
</reference>
<dbReference type="InterPro" id="IPR005135">
    <property type="entry name" value="Endo/exonuclease/phosphatase"/>
</dbReference>
<dbReference type="PANTHER" id="PTHR16320:SF24">
    <property type="entry name" value="PHOSPHODIESTERASE, PUTATIVE-RELATED"/>
    <property type="match status" value="1"/>
</dbReference>
<feature type="domain" description="Endonuclease/exonuclease/phosphatase" evidence="15">
    <location>
        <begin position="10"/>
        <end position="288"/>
    </location>
</feature>
<sequence>MDSPGQIKVLTFNTWGLPLASKDDKLRLRMQAEYFRQSGKTLDVVLLQEVWTDEYVALLKDAAAEAGLVHATTFDGGVLGAGLLVLSRFPFTDVAFRPYSVRGEPGALQGEAMSGKGIGYARVQLPYGGRCTTLHIFNTHTHANWVHSVTPDAHLPDVKVPTDAFAPYRTANILDAIAFVKPILVAAEAAGDLVLAGGDWNVPVDNLEAALLVELLPGLRDAWQLAGHSALDSKGNTCGDPGNVYTGSIIGGYVPERIDFLWTNSSRVLECETVLKIMPGTTLNYSDHFGVRGIISCEVDSKDPCVVAMVRPITFPEECSGSGSAGDAVAMGCWGPTGGDINLRDRQVSAAAALPRSASSSGPFRTSPGPMAESKVAVDPAGNVSGGAACRKVSRRVRLLQLAGEQLRAGVDATTAGQKRLLRRALLFAAVTLVAIAVQLYGILAETDYWAKRLAAAVAVSVAPSALGLCLSQLVWMSMGTAGRRGFGQLARMVEVWEKVARAEMEG</sequence>
<evidence type="ECO:0000256" key="1">
    <source>
        <dbReference type="ARBA" id="ARBA00004141"/>
    </source>
</evidence>
<dbReference type="InterPro" id="IPR038772">
    <property type="entry name" value="Sph/SMPD2-like"/>
</dbReference>
<evidence type="ECO:0000256" key="4">
    <source>
        <dbReference type="ARBA" id="ARBA00006335"/>
    </source>
</evidence>
<keyword evidence="10 14" id="KW-1133">Transmembrane helix</keyword>
<dbReference type="GO" id="GO:0004767">
    <property type="term" value="F:sphingomyelin phosphodiesterase activity"/>
    <property type="evidence" value="ECO:0007669"/>
    <property type="project" value="InterPro"/>
</dbReference>
<keyword evidence="9" id="KW-0746">Sphingolipid metabolism</keyword>
<dbReference type="GO" id="GO:0006665">
    <property type="term" value="P:sphingolipid metabolic process"/>
    <property type="evidence" value="ECO:0007669"/>
    <property type="project" value="UniProtKB-KW"/>
</dbReference>
<feature type="region of interest" description="Disordered" evidence="13">
    <location>
        <begin position="353"/>
        <end position="377"/>
    </location>
</feature>
<evidence type="ECO:0000259" key="15">
    <source>
        <dbReference type="Pfam" id="PF03372"/>
    </source>
</evidence>
<dbReference type="Gene3D" id="3.60.10.10">
    <property type="entry name" value="Endonuclease/exonuclease/phosphatase"/>
    <property type="match status" value="1"/>
</dbReference>
<feature type="transmembrane region" description="Helical" evidence="14">
    <location>
        <begin position="425"/>
        <end position="444"/>
    </location>
</feature>
<dbReference type="EMBL" id="BNCO01000032">
    <property type="protein sequence ID" value="GIL58636.1"/>
    <property type="molecule type" value="Genomic_DNA"/>
</dbReference>
<dbReference type="InterPro" id="IPR036691">
    <property type="entry name" value="Endo/exonu/phosph_ase_sf"/>
</dbReference>
<dbReference type="GO" id="GO:0046872">
    <property type="term" value="F:metal ion binding"/>
    <property type="evidence" value="ECO:0007669"/>
    <property type="project" value="UniProtKB-KW"/>
</dbReference>
<gene>
    <name evidence="16" type="ORF">Vafri_13643</name>
</gene>
<evidence type="ECO:0000256" key="5">
    <source>
        <dbReference type="ARBA" id="ARBA00022692"/>
    </source>
</evidence>
<feature type="transmembrane region" description="Helical" evidence="14">
    <location>
        <begin position="456"/>
        <end position="476"/>
    </location>
</feature>
<dbReference type="SUPFAM" id="SSF56219">
    <property type="entry name" value="DNase I-like"/>
    <property type="match status" value="1"/>
</dbReference>
<keyword evidence="17" id="KW-1185">Reference proteome</keyword>
<comment type="pathway">
    <text evidence="3">Sphingolipid metabolism.</text>
</comment>
<evidence type="ECO:0000256" key="8">
    <source>
        <dbReference type="ARBA" id="ARBA00022842"/>
    </source>
</evidence>
<evidence type="ECO:0000256" key="7">
    <source>
        <dbReference type="ARBA" id="ARBA00022801"/>
    </source>
</evidence>
<keyword evidence="7" id="KW-0378">Hydrolase</keyword>
<evidence type="ECO:0000256" key="3">
    <source>
        <dbReference type="ARBA" id="ARBA00004991"/>
    </source>
</evidence>
<evidence type="ECO:0000256" key="14">
    <source>
        <dbReference type="SAM" id="Phobius"/>
    </source>
</evidence>
<evidence type="ECO:0000313" key="17">
    <source>
        <dbReference type="Proteomes" id="UP000747399"/>
    </source>
</evidence>
<name>A0A8J4F2R1_9CHLO</name>
<keyword evidence="8" id="KW-0460">Magnesium</keyword>
<evidence type="ECO:0000256" key="13">
    <source>
        <dbReference type="SAM" id="MobiDB-lite"/>
    </source>
</evidence>
<comment type="caution">
    <text evidence="16">The sequence shown here is derived from an EMBL/GenBank/DDBJ whole genome shotgun (WGS) entry which is preliminary data.</text>
</comment>
<dbReference type="PANTHER" id="PTHR16320">
    <property type="entry name" value="SPHINGOMYELINASE FAMILY MEMBER"/>
    <property type="match status" value="1"/>
</dbReference>
<keyword evidence="12 14" id="KW-0472">Membrane</keyword>
<organism evidence="16 17">
    <name type="scientific">Volvox africanus</name>
    <dbReference type="NCBI Taxonomy" id="51714"/>
    <lineage>
        <taxon>Eukaryota</taxon>
        <taxon>Viridiplantae</taxon>
        <taxon>Chlorophyta</taxon>
        <taxon>core chlorophytes</taxon>
        <taxon>Chlorophyceae</taxon>
        <taxon>CS clade</taxon>
        <taxon>Chlamydomonadales</taxon>
        <taxon>Volvocaceae</taxon>
        <taxon>Volvox</taxon>
    </lineage>
</organism>
<comment type="similarity">
    <text evidence="4">Belongs to the neutral sphingomyelinase family.</text>
</comment>
<evidence type="ECO:0000256" key="9">
    <source>
        <dbReference type="ARBA" id="ARBA00022919"/>
    </source>
</evidence>
<keyword evidence="5 14" id="KW-0812">Transmembrane</keyword>
<keyword evidence="11" id="KW-0443">Lipid metabolism</keyword>
<dbReference type="Proteomes" id="UP000747399">
    <property type="component" value="Unassembled WGS sequence"/>
</dbReference>